<dbReference type="Pfam" id="PF00392">
    <property type="entry name" value="GntR"/>
    <property type="match status" value="1"/>
</dbReference>
<dbReference type="InterPro" id="IPR008920">
    <property type="entry name" value="TF_FadR/GntR_C"/>
</dbReference>
<comment type="caution">
    <text evidence="5">The sequence shown here is derived from an EMBL/GenBank/DDBJ whole genome shotgun (WGS) entry which is preliminary data.</text>
</comment>
<keyword evidence="3" id="KW-0804">Transcription</keyword>
<evidence type="ECO:0000256" key="2">
    <source>
        <dbReference type="ARBA" id="ARBA00023125"/>
    </source>
</evidence>
<dbReference type="Gene3D" id="1.20.120.530">
    <property type="entry name" value="GntR ligand-binding domain-like"/>
    <property type="match status" value="1"/>
</dbReference>
<evidence type="ECO:0000256" key="3">
    <source>
        <dbReference type="ARBA" id="ARBA00023163"/>
    </source>
</evidence>
<protein>
    <submittedName>
        <fullName evidence="5">GntR family transcriptional regulator</fullName>
    </submittedName>
</protein>
<keyword evidence="1" id="KW-0805">Transcription regulation</keyword>
<dbReference type="InterPro" id="IPR036390">
    <property type="entry name" value="WH_DNA-bd_sf"/>
</dbReference>
<dbReference type="SUPFAM" id="SSF46785">
    <property type="entry name" value="Winged helix' DNA-binding domain"/>
    <property type="match status" value="1"/>
</dbReference>
<evidence type="ECO:0000313" key="6">
    <source>
        <dbReference type="Proteomes" id="UP001596378"/>
    </source>
</evidence>
<organism evidence="5 6">
    <name type="scientific">Cohnella cellulosilytica</name>
    <dbReference type="NCBI Taxonomy" id="986710"/>
    <lineage>
        <taxon>Bacteria</taxon>
        <taxon>Bacillati</taxon>
        <taxon>Bacillota</taxon>
        <taxon>Bacilli</taxon>
        <taxon>Bacillales</taxon>
        <taxon>Paenibacillaceae</taxon>
        <taxon>Cohnella</taxon>
    </lineage>
</organism>
<evidence type="ECO:0000259" key="4">
    <source>
        <dbReference type="PROSITE" id="PS50949"/>
    </source>
</evidence>
<feature type="domain" description="HTH gntR-type" evidence="4">
    <location>
        <begin position="8"/>
        <end position="75"/>
    </location>
</feature>
<dbReference type="CDD" id="cd07377">
    <property type="entry name" value="WHTH_GntR"/>
    <property type="match status" value="1"/>
</dbReference>
<proteinExistence type="predicted"/>
<dbReference type="InterPro" id="IPR011711">
    <property type="entry name" value="GntR_C"/>
</dbReference>
<reference evidence="6" key="1">
    <citation type="journal article" date="2019" name="Int. J. Syst. Evol. Microbiol.">
        <title>The Global Catalogue of Microorganisms (GCM) 10K type strain sequencing project: providing services to taxonomists for standard genome sequencing and annotation.</title>
        <authorList>
            <consortium name="The Broad Institute Genomics Platform"/>
            <consortium name="The Broad Institute Genome Sequencing Center for Infectious Disease"/>
            <person name="Wu L."/>
            <person name="Ma J."/>
        </authorList>
    </citation>
    <scope>NUCLEOTIDE SEQUENCE [LARGE SCALE GENOMIC DNA]</scope>
    <source>
        <strain evidence="6">KCTC 12907</strain>
    </source>
</reference>
<dbReference type="PROSITE" id="PS50949">
    <property type="entry name" value="HTH_GNTR"/>
    <property type="match status" value="1"/>
</dbReference>
<dbReference type="Gene3D" id="1.10.10.10">
    <property type="entry name" value="Winged helix-like DNA-binding domain superfamily/Winged helix DNA-binding domain"/>
    <property type="match status" value="1"/>
</dbReference>
<dbReference type="SMART" id="SM00895">
    <property type="entry name" value="FCD"/>
    <property type="match status" value="1"/>
</dbReference>
<dbReference type="Pfam" id="PF07729">
    <property type="entry name" value="FCD"/>
    <property type="match status" value="1"/>
</dbReference>
<name>A0ABW2FD45_9BACL</name>
<accession>A0ABW2FD45</accession>
<keyword evidence="6" id="KW-1185">Reference proteome</keyword>
<dbReference type="RefSeq" id="WP_378049569.1">
    <property type="nucleotide sequence ID" value="NZ_JBHMDN010000021.1"/>
</dbReference>
<sequence length="220" mass="25117">MKKGLSRHMLVDEIYALVKEKIINHEIAPGEKINIDQLGRDLQVSNIPIRESLARLAAEGLVDTIPFKGMFVTKLSLQDLDEMFEIRAELEGLAIRKAAPHIPVKKVEKLQSDMRKWADAGLADNGERIRFVAKMNERLHGLILEYCGNSLLRGLIRSYIEKVQRYLSLSRTDLEQAIVQLEWEEHMRIVQSLAMQDAEAAGQALEAHLRNSHARTRKFL</sequence>
<dbReference type="EMBL" id="JBHTAI010000014">
    <property type="protein sequence ID" value="MFC7151147.1"/>
    <property type="molecule type" value="Genomic_DNA"/>
</dbReference>
<dbReference type="PANTHER" id="PTHR43537:SF5">
    <property type="entry name" value="UXU OPERON TRANSCRIPTIONAL REGULATOR"/>
    <property type="match status" value="1"/>
</dbReference>
<dbReference type="PANTHER" id="PTHR43537">
    <property type="entry name" value="TRANSCRIPTIONAL REGULATOR, GNTR FAMILY"/>
    <property type="match status" value="1"/>
</dbReference>
<evidence type="ECO:0000256" key="1">
    <source>
        <dbReference type="ARBA" id="ARBA00023015"/>
    </source>
</evidence>
<gene>
    <name evidence="5" type="ORF">ACFQMJ_21630</name>
</gene>
<dbReference type="SMART" id="SM00345">
    <property type="entry name" value="HTH_GNTR"/>
    <property type="match status" value="1"/>
</dbReference>
<dbReference type="Proteomes" id="UP001596378">
    <property type="component" value="Unassembled WGS sequence"/>
</dbReference>
<dbReference type="InterPro" id="IPR000524">
    <property type="entry name" value="Tscrpt_reg_HTH_GntR"/>
</dbReference>
<keyword evidence="2" id="KW-0238">DNA-binding</keyword>
<evidence type="ECO:0000313" key="5">
    <source>
        <dbReference type="EMBL" id="MFC7151147.1"/>
    </source>
</evidence>
<dbReference type="SUPFAM" id="SSF48008">
    <property type="entry name" value="GntR ligand-binding domain-like"/>
    <property type="match status" value="1"/>
</dbReference>
<dbReference type="InterPro" id="IPR036388">
    <property type="entry name" value="WH-like_DNA-bd_sf"/>
</dbReference>